<dbReference type="RefSeq" id="WP_069685048.1">
    <property type="nucleotide sequence ID" value="NZ_BSKO01000001.1"/>
</dbReference>
<evidence type="ECO:0000313" key="8">
    <source>
        <dbReference type="EMBL" id="GLO68232.1"/>
    </source>
</evidence>
<comment type="domain">
    <text evidence="6">Has an N-terminal Jag-N domain and 2 RNA-binding domains (KH and R3H).</text>
</comment>
<gene>
    <name evidence="6" type="primary">khpB</name>
    <name evidence="6" type="synonym">eloR</name>
    <name evidence="8" type="ORF">MACH08_40160</name>
</gene>
<evidence type="ECO:0000256" key="1">
    <source>
        <dbReference type="ARBA" id="ARBA00022490"/>
    </source>
</evidence>
<keyword evidence="2 6" id="KW-0694">RNA-binding</keyword>
<dbReference type="InterPro" id="IPR036867">
    <property type="entry name" value="R3H_dom_sf"/>
</dbReference>
<comment type="function">
    <text evidence="6">A probable RNA chaperone. Forms a complex with KhpA which binds to cellular RNA and controls its expression. Plays a role in peptidoglycan (PG) homeostasis and cell length regulation.</text>
</comment>
<evidence type="ECO:0000313" key="9">
    <source>
        <dbReference type="Proteomes" id="UP001275436"/>
    </source>
</evidence>
<dbReference type="Gene3D" id="3.30.300.20">
    <property type="match status" value="1"/>
</dbReference>
<organism evidence="8 9">
    <name type="scientific">Oceanobacillus kimchii</name>
    <dbReference type="NCBI Taxonomy" id="746691"/>
    <lineage>
        <taxon>Bacteria</taxon>
        <taxon>Bacillati</taxon>
        <taxon>Bacillota</taxon>
        <taxon>Bacilli</taxon>
        <taxon>Bacillales</taxon>
        <taxon>Bacillaceae</taxon>
        <taxon>Oceanobacillus</taxon>
    </lineage>
</organism>
<dbReference type="PANTHER" id="PTHR35800">
    <property type="entry name" value="PROTEIN JAG"/>
    <property type="match status" value="1"/>
</dbReference>
<keyword evidence="3 6" id="KW-0133">Cell shape</keyword>
<dbReference type="SUPFAM" id="SSF82708">
    <property type="entry name" value="R3H domain"/>
    <property type="match status" value="1"/>
</dbReference>
<dbReference type="InterPro" id="IPR034079">
    <property type="entry name" value="R3H_KhpB"/>
</dbReference>
<dbReference type="Gene3D" id="3.30.1370.50">
    <property type="entry name" value="R3H-like domain"/>
    <property type="match status" value="1"/>
</dbReference>
<dbReference type="Gene3D" id="3.30.30.80">
    <property type="entry name" value="probable RNA-binding protein from clostridium symbiosum atcc 14940"/>
    <property type="match status" value="1"/>
</dbReference>
<name>A0ABQ5TT19_9BACI</name>
<dbReference type="PROSITE" id="PS51061">
    <property type="entry name" value="R3H"/>
    <property type="match status" value="1"/>
</dbReference>
<dbReference type="InterPro" id="IPR038247">
    <property type="entry name" value="Jag_N_dom_sf"/>
</dbReference>
<comment type="similarity">
    <text evidence="6">Belongs to the KhpB RNA-binding protein family.</text>
</comment>
<feature type="region of interest" description="Jag_N domain" evidence="6">
    <location>
        <begin position="5"/>
        <end position="55"/>
    </location>
</feature>
<evidence type="ECO:0000259" key="7">
    <source>
        <dbReference type="PROSITE" id="PS51061"/>
    </source>
</evidence>
<keyword evidence="1 6" id="KW-0963">Cytoplasm</keyword>
<dbReference type="InterPro" id="IPR015946">
    <property type="entry name" value="KH_dom-like_a/b"/>
</dbReference>
<dbReference type="InterPro" id="IPR001374">
    <property type="entry name" value="R3H_dom"/>
</dbReference>
<dbReference type="PANTHER" id="PTHR35800:SF1">
    <property type="entry name" value="RNA-BINDING PROTEIN KHPB"/>
    <property type="match status" value="1"/>
</dbReference>
<dbReference type="SMART" id="SM00393">
    <property type="entry name" value="R3H"/>
    <property type="match status" value="1"/>
</dbReference>
<evidence type="ECO:0000256" key="5">
    <source>
        <dbReference type="ARBA" id="ARBA00023316"/>
    </source>
</evidence>
<evidence type="ECO:0000256" key="4">
    <source>
        <dbReference type="ARBA" id="ARBA00023186"/>
    </source>
</evidence>
<comment type="subunit">
    <text evidence="6">Forms a complex with KhpA.</text>
</comment>
<keyword evidence="5 6" id="KW-0961">Cell wall biogenesis/degradation</keyword>
<dbReference type="CDD" id="cd02644">
    <property type="entry name" value="R3H_jag"/>
    <property type="match status" value="1"/>
</dbReference>
<dbReference type="Pfam" id="PF13083">
    <property type="entry name" value="KH_KhpA-B"/>
    <property type="match status" value="1"/>
</dbReference>
<sequence length="205" mass="22828">MREVTASGQSVEEAIQSALAQLNATRDQVEIDVIDEGKKGVLGIFGSKRAVVKVCIAKDPVQETEKFIKEVTSNMNLSIDLDTTVDGNHVTYTMNGDQIAVLIGKRGQTLNSLQYLVHLAINRQSDTYYTVTLDAEGYRGRRKETLETLASRMADKALRTKKTVVLEPMPAFERKIIHSILQDQKDISTYSDGVEPHRHIVIKPS</sequence>
<dbReference type="EMBL" id="BSKO01000001">
    <property type="protein sequence ID" value="GLO68232.1"/>
    <property type="molecule type" value="Genomic_DNA"/>
</dbReference>
<dbReference type="InterPro" id="IPR032782">
    <property type="entry name" value="KhpB_N"/>
</dbReference>
<keyword evidence="9" id="KW-1185">Reference proteome</keyword>
<dbReference type="Pfam" id="PF01424">
    <property type="entry name" value="R3H"/>
    <property type="match status" value="1"/>
</dbReference>
<feature type="domain" description="R3H" evidence="7">
    <location>
        <begin position="140"/>
        <end position="205"/>
    </location>
</feature>
<comment type="caution">
    <text evidence="8">The sequence shown here is derived from an EMBL/GenBank/DDBJ whole genome shotgun (WGS) entry which is preliminary data.</text>
</comment>
<evidence type="ECO:0000256" key="2">
    <source>
        <dbReference type="ARBA" id="ARBA00022884"/>
    </source>
</evidence>
<dbReference type="InterPro" id="IPR039247">
    <property type="entry name" value="KhpB"/>
</dbReference>
<dbReference type="NCBIfam" id="NF041568">
    <property type="entry name" value="Jag_EloR"/>
    <property type="match status" value="1"/>
</dbReference>
<accession>A0ABQ5TT19</accession>
<proteinExistence type="inferred from homology"/>
<dbReference type="CDD" id="cd02414">
    <property type="entry name" value="KH-II_Jag"/>
    <property type="match status" value="1"/>
</dbReference>
<keyword evidence="4 6" id="KW-0143">Chaperone</keyword>
<protein>
    <recommendedName>
        <fullName evidence="6">RNA-binding protein KhpB</fullName>
    </recommendedName>
    <alternativeName>
        <fullName evidence="6">RNA-binding protein EloR</fullName>
    </alternativeName>
</protein>
<evidence type="ECO:0000256" key="3">
    <source>
        <dbReference type="ARBA" id="ARBA00022960"/>
    </source>
</evidence>
<dbReference type="InterPro" id="IPR038008">
    <property type="entry name" value="Jag_KH"/>
</dbReference>
<dbReference type="Pfam" id="PF14804">
    <property type="entry name" value="Jag_N"/>
    <property type="match status" value="1"/>
</dbReference>
<evidence type="ECO:0000256" key="6">
    <source>
        <dbReference type="HAMAP-Rule" id="MF_00867"/>
    </source>
</evidence>
<dbReference type="SMART" id="SM01245">
    <property type="entry name" value="Jag_N"/>
    <property type="match status" value="1"/>
</dbReference>
<dbReference type="HAMAP" id="MF_00867">
    <property type="entry name" value="KhpB"/>
    <property type="match status" value="1"/>
</dbReference>
<dbReference type="Proteomes" id="UP001275436">
    <property type="component" value="Unassembled WGS sequence"/>
</dbReference>
<comment type="subcellular location">
    <subcellularLocation>
        <location evidence="6">Cytoplasm</location>
    </subcellularLocation>
</comment>
<reference evidence="8 9" key="1">
    <citation type="submission" date="2023-02" db="EMBL/GenBank/DDBJ databases">
        <title>Oceanobacillus kimchii IFOP_LL358 isolated form Alexandrium catenella lab strain.</title>
        <authorList>
            <person name="Gajardo G."/>
            <person name="Ueki S."/>
            <person name="Maruyama F."/>
        </authorList>
    </citation>
    <scope>NUCLEOTIDE SEQUENCE [LARGE SCALE GENOMIC DNA]</scope>
    <source>
        <strain evidence="8 9">IFOP_LL358</strain>
    </source>
</reference>